<accession>A0AAD6ZCU8</accession>
<reference evidence="2" key="1">
    <citation type="submission" date="2023-03" db="EMBL/GenBank/DDBJ databases">
        <title>Massive genome expansion in bonnet fungi (Mycena s.s.) driven by repeated elements and novel gene families across ecological guilds.</title>
        <authorList>
            <consortium name="Lawrence Berkeley National Laboratory"/>
            <person name="Harder C.B."/>
            <person name="Miyauchi S."/>
            <person name="Viragh M."/>
            <person name="Kuo A."/>
            <person name="Thoen E."/>
            <person name="Andreopoulos B."/>
            <person name="Lu D."/>
            <person name="Skrede I."/>
            <person name="Drula E."/>
            <person name="Henrissat B."/>
            <person name="Morin E."/>
            <person name="Kohler A."/>
            <person name="Barry K."/>
            <person name="LaButti K."/>
            <person name="Morin E."/>
            <person name="Salamov A."/>
            <person name="Lipzen A."/>
            <person name="Mereny Z."/>
            <person name="Hegedus B."/>
            <person name="Baldrian P."/>
            <person name="Stursova M."/>
            <person name="Weitz H."/>
            <person name="Taylor A."/>
            <person name="Grigoriev I.V."/>
            <person name="Nagy L.G."/>
            <person name="Martin F."/>
            <person name="Kauserud H."/>
        </authorList>
    </citation>
    <scope>NUCLEOTIDE SEQUENCE</scope>
    <source>
        <strain evidence="2">CBHHK002</strain>
    </source>
</reference>
<proteinExistence type="predicted"/>
<evidence type="ECO:0000256" key="1">
    <source>
        <dbReference type="SAM" id="MobiDB-lite"/>
    </source>
</evidence>
<dbReference type="AlphaFoldDB" id="A0AAD6ZCU8"/>
<dbReference type="Proteomes" id="UP001218218">
    <property type="component" value="Unassembled WGS sequence"/>
</dbReference>
<feature type="region of interest" description="Disordered" evidence="1">
    <location>
        <begin position="90"/>
        <end position="113"/>
    </location>
</feature>
<evidence type="ECO:0000313" key="3">
    <source>
        <dbReference type="Proteomes" id="UP001218218"/>
    </source>
</evidence>
<dbReference type="EMBL" id="JARIHO010000059">
    <property type="protein sequence ID" value="KAJ7318052.1"/>
    <property type="molecule type" value="Genomic_DNA"/>
</dbReference>
<gene>
    <name evidence="2" type="ORF">DFH08DRAFT_942667</name>
</gene>
<keyword evidence="3" id="KW-1185">Reference proteome</keyword>
<feature type="compositionally biased region" description="Basic and acidic residues" evidence="1">
    <location>
        <begin position="90"/>
        <end position="103"/>
    </location>
</feature>
<organism evidence="2 3">
    <name type="scientific">Mycena albidolilacea</name>
    <dbReference type="NCBI Taxonomy" id="1033008"/>
    <lineage>
        <taxon>Eukaryota</taxon>
        <taxon>Fungi</taxon>
        <taxon>Dikarya</taxon>
        <taxon>Basidiomycota</taxon>
        <taxon>Agaricomycotina</taxon>
        <taxon>Agaricomycetes</taxon>
        <taxon>Agaricomycetidae</taxon>
        <taxon>Agaricales</taxon>
        <taxon>Marasmiineae</taxon>
        <taxon>Mycenaceae</taxon>
        <taxon>Mycena</taxon>
    </lineage>
</organism>
<sequence>MGDGHEAAEIQIRLMGQDFGTAVAALETFLSITFILVLHPPIPGPFIDLMARRFTDLSEKTNSSKALKVRAQEACFFIVDTAPSGRCCEDLGESDRPADHRTTDSLSANPASATQSLLVHPTCDSCLVHRKARQSPCTQSDLGESLHFCPQDSATYCAFAWARESTKRHQNWSSPAGPL</sequence>
<protein>
    <submittedName>
        <fullName evidence="2">Uncharacterized protein</fullName>
    </submittedName>
</protein>
<comment type="caution">
    <text evidence="2">The sequence shown here is derived from an EMBL/GenBank/DDBJ whole genome shotgun (WGS) entry which is preliminary data.</text>
</comment>
<name>A0AAD6ZCU8_9AGAR</name>
<feature type="compositionally biased region" description="Polar residues" evidence="1">
    <location>
        <begin position="104"/>
        <end position="113"/>
    </location>
</feature>
<evidence type="ECO:0000313" key="2">
    <source>
        <dbReference type="EMBL" id="KAJ7318052.1"/>
    </source>
</evidence>